<keyword evidence="6" id="KW-1133">Transmembrane helix</keyword>
<evidence type="ECO:0000256" key="4">
    <source>
        <dbReference type="ARBA" id="ARBA00022968"/>
    </source>
</evidence>
<evidence type="ECO:0000256" key="5">
    <source>
        <dbReference type="ARBA" id="ARBA00023034"/>
    </source>
</evidence>
<feature type="domain" description="Exostosin GT47" evidence="7">
    <location>
        <begin position="140"/>
        <end position="465"/>
    </location>
</feature>
<dbReference type="AlphaFoldDB" id="A0A8B7CE54"/>
<evidence type="ECO:0000256" key="2">
    <source>
        <dbReference type="ARBA" id="ARBA00010271"/>
    </source>
</evidence>
<dbReference type="GO" id="GO:0016757">
    <property type="term" value="F:glycosyltransferase activity"/>
    <property type="evidence" value="ECO:0007669"/>
    <property type="project" value="UniProtKB-KW"/>
</dbReference>
<keyword evidence="5" id="KW-0333">Golgi apparatus</keyword>
<dbReference type="Proteomes" id="UP000228380">
    <property type="component" value="Chromosome 17"/>
</dbReference>
<keyword evidence="4" id="KW-0735">Signal-anchor</keyword>
<proteinExistence type="inferred from homology"/>
<evidence type="ECO:0000256" key="6">
    <source>
        <dbReference type="SAM" id="Phobius"/>
    </source>
</evidence>
<dbReference type="GO" id="GO:0000139">
    <property type="term" value="C:Golgi membrane"/>
    <property type="evidence" value="ECO:0007669"/>
    <property type="project" value="UniProtKB-SubCell"/>
</dbReference>
<feature type="transmembrane region" description="Helical" evidence="6">
    <location>
        <begin position="29"/>
        <end position="51"/>
    </location>
</feature>
<evidence type="ECO:0000259" key="7">
    <source>
        <dbReference type="Pfam" id="PF03016"/>
    </source>
</evidence>
<dbReference type="RefSeq" id="XP_008797230.2">
    <property type="nucleotide sequence ID" value="XM_008799008.3"/>
</dbReference>
<sequence length="527" mass="61189">MALSLMRRRTQASRPVMEKQTLSTTKPRGCLQIPTTFFLFILLSFWCYSLLVTNSFHLCVSSRKVHHYCISGGANPRFDLLEVLDSLNIPTNRNRTIIHNQAGGNRKDEIANAVKVVEEQVQEQRSWASKGMHVETQRSCDNRGIFVYDLPSKFNRDLMAQCRDLLPWTDLCEYFANDAMGQPMPQLGKGWYQTHQYSLEPIFHSRILNHPCRVHDYNNAKLFYVPFYGGLSILRWHFKNVSSDVKDMLGVELVKWLEDQPPWTRSSGKDHMFVLGKISWDFRRNGHNAWGSNFLSLDAMQAPYKFLIERQPWEPNEIGIPHPTYFHPHDDTDIAAWQRRIISSWRRSLVSFAGAARPEAAESIRSVLIGQCVSRSDHCRFLDCATGSCLRWIEAVVSLFMESEFCLQPPGDSPTRKSVFDSLASGCIPVLFSRYTAYYQYTWHLPENHRKYSVFIDEEEVREGKVDVIEKLKEVSLEERHEMRRFIVYELMPGLVYGDSNANFEKFRDAFDIVLDNLVDRVTTRSR</sequence>
<evidence type="ECO:0000256" key="1">
    <source>
        <dbReference type="ARBA" id="ARBA00004323"/>
    </source>
</evidence>
<protein>
    <submittedName>
        <fullName evidence="9">LOW QUALITY PROTEIN: xyloglucan-specific galacturonosyltransferase 1-like</fullName>
    </submittedName>
</protein>
<evidence type="ECO:0000313" key="8">
    <source>
        <dbReference type="Proteomes" id="UP000228380"/>
    </source>
</evidence>
<dbReference type="Pfam" id="PF03016">
    <property type="entry name" value="Exostosin_GT47"/>
    <property type="match status" value="1"/>
</dbReference>
<comment type="similarity">
    <text evidence="2">Belongs to the glycosyltransferase 47 family.</text>
</comment>
<keyword evidence="3" id="KW-0808">Transferase</keyword>
<reference evidence="9" key="2">
    <citation type="submission" date="2025-08" db="UniProtKB">
        <authorList>
            <consortium name="RefSeq"/>
        </authorList>
    </citation>
    <scope>IDENTIFICATION</scope>
    <source>
        <tissue evidence="9">Young leaves</tissue>
    </source>
</reference>
<accession>A0A8B7CE54</accession>
<evidence type="ECO:0000313" key="9">
    <source>
        <dbReference type="RefSeq" id="XP_008797230.2"/>
    </source>
</evidence>
<dbReference type="InterPro" id="IPR040911">
    <property type="entry name" value="Exostosin_GT47"/>
</dbReference>
<dbReference type="InterPro" id="IPR004263">
    <property type="entry name" value="Exostosin"/>
</dbReference>
<dbReference type="PANTHER" id="PTHR11062">
    <property type="entry name" value="EXOSTOSIN HEPARAN SULFATE GLYCOSYLTRANSFERASE -RELATED"/>
    <property type="match status" value="1"/>
</dbReference>
<comment type="subcellular location">
    <subcellularLocation>
        <location evidence="1">Golgi apparatus membrane</location>
        <topology evidence="1">Single-pass type II membrane protein</topology>
    </subcellularLocation>
</comment>
<keyword evidence="8" id="KW-1185">Reference proteome</keyword>
<name>A0A8B7CE54_PHODC</name>
<evidence type="ECO:0000256" key="3">
    <source>
        <dbReference type="ARBA" id="ARBA00022676"/>
    </source>
</evidence>
<keyword evidence="6" id="KW-0812">Transmembrane</keyword>
<dbReference type="GeneID" id="103712478"/>
<keyword evidence="6" id="KW-0472">Membrane</keyword>
<gene>
    <name evidence="9" type="primary">LOC103712478</name>
</gene>
<dbReference type="PANTHER" id="PTHR11062:SF117">
    <property type="entry name" value="XYLOGLUCAN-SPECIFIC GALACTURONOSYLTRANSFERASE 1"/>
    <property type="match status" value="1"/>
</dbReference>
<keyword evidence="3" id="KW-0328">Glycosyltransferase</keyword>
<dbReference type="OrthoDB" id="1924787at2759"/>
<dbReference type="KEGG" id="pda:103712478"/>
<reference evidence="8" key="1">
    <citation type="journal article" date="2019" name="Nat. Commun.">
        <title>Genome-wide association mapping of date palm fruit traits.</title>
        <authorList>
            <person name="Hazzouri K.M."/>
            <person name="Gros-Balthazard M."/>
            <person name="Flowers J.M."/>
            <person name="Copetti D."/>
            <person name="Lemansour A."/>
            <person name="Lebrun M."/>
            <person name="Masmoudi K."/>
            <person name="Ferrand S."/>
            <person name="Dhar M.I."/>
            <person name="Fresquez Z.A."/>
            <person name="Rosas U."/>
            <person name="Zhang J."/>
            <person name="Talag J."/>
            <person name="Lee S."/>
            <person name="Kudrna D."/>
            <person name="Powell R.F."/>
            <person name="Leitch I.J."/>
            <person name="Krueger R.R."/>
            <person name="Wing R.A."/>
            <person name="Amiri K.M.A."/>
            <person name="Purugganan M.D."/>
        </authorList>
    </citation>
    <scope>NUCLEOTIDE SEQUENCE [LARGE SCALE GENOMIC DNA]</scope>
    <source>
        <strain evidence="8">cv. Khalas</strain>
    </source>
</reference>
<organism evidence="8 9">
    <name type="scientific">Phoenix dactylifera</name>
    <name type="common">Date palm</name>
    <dbReference type="NCBI Taxonomy" id="42345"/>
    <lineage>
        <taxon>Eukaryota</taxon>
        <taxon>Viridiplantae</taxon>
        <taxon>Streptophyta</taxon>
        <taxon>Embryophyta</taxon>
        <taxon>Tracheophyta</taxon>
        <taxon>Spermatophyta</taxon>
        <taxon>Magnoliopsida</taxon>
        <taxon>Liliopsida</taxon>
        <taxon>Arecaceae</taxon>
        <taxon>Coryphoideae</taxon>
        <taxon>Phoeniceae</taxon>
        <taxon>Phoenix</taxon>
    </lineage>
</organism>